<keyword evidence="4 12" id="KW-0328">Glycosyltransferase</keyword>
<keyword evidence="5 12" id="KW-0808">Transferase</keyword>
<dbReference type="AlphaFoldDB" id="A0A5N4B793"/>
<dbReference type="InterPro" id="IPR031481">
    <property type="entry name" value="Glyco_tran_10_N"/>
</dbReference>
<keyword evidence="16" id="KW-1185">Reference proteome</keyword>
<keyword evidence="6 12" id="KW-0812">Transmembrane</keyword>
<keyword evidence="8" id="KW-1133">Transmembrane helix</keyword>
<comment type="pathway">
    <text evidence="2">Protein modification; protein glycosylation.</text>
</comment>
<evidence type="ECO:0000259" key="14">
    <source>
        <dbReference type="Pfam" id="PF17039"/>
    </source>
</evidence>
<dbReference type="Gene3D" id="3.40.50.11660">
    <property type="entry name" value="Glycosyl transferase family 10, C-terminal domain"/>
    <property type="match status" value="1"/>
</dbReference>
<reference evidence="15 16" key="1">
    <citation type="journal article" date="2018" name="Elife">
        <title>Firefly genomes illuminate parallel origins of bioluminescence in beetles.</title>
        <authorList>
            <person name="Fallon T.R."/>
            <person name="Lower S.E."/>
            <person name="Chang C.H."/>
            <person name="Bessho-Uehara M."/>
            <person name="Martin G.J."/>
            <person name="Bewick A.J."/>
            <person name="Behringer M."/>
            <person name="Debat H.J."/>
            <person name="Wong I."/>
            <person name="Day J.C."/>
            <person name="Suvorov A."/>
            <person name="Silva C.J."/>
            <person name="Stanger-Hall K.F."/>
            <person name="Hall D.W."/>
            <person name="Schmitz R.J."/>
            <person name="Nelson D.R."/>
            <person name="Lewis S.M."/>
            <person name="Shigenobu S."/>
            <person name="Bybee S.M."/>
            <person name="Larracuente A.M."/>
            <person name="Oba Y."/>
            <person name="Weng J.K."/>
        </authorList>
    </citation>
    <scope>NUCLEOTIDE SEQUENCE [LARGE SCALE GENOMIC DNA]</scope>
    <source>
        <strain evidence="15">1611_PpyrPB1</strain>
        <tissue evidence="15">Whole body</tissue>
    </source>
</reference>
<comment type="caution">
    <text evidence="15">The sequence shown here is derived from an EMBL/GenBank/DDBJ whole genome shotgun (WGS) entry which is preliminary data.</text>
</comment>
<evidence type="ECO:0000256" key="4">
    <source>
        <dbReference type="ARBA" id="ARBA00022676"/>
    </source>
</evidence>
<name>A0A5N4B793_PHOPY</name>
<evidence type="ECO:0000256" key="1">
    <source>
        <dbReference type="ARBA" id="ARBA00004447"/>
    </source>
</evidence>
<comment type="similarity">
    <text evidence="3 12">Belongs to the glycosyltransferase 10 family.</text>
</comment>
<evidence type="ECO:0000256" key="8">
    <source>
        <dbReference type="ARBA" id="ARBA00022989"/>
    </source>
</evidence>
<keyword evidence="7" id="KW-0735">Signal-anchor</keyword>
<feature type="domain" description="Fucosyltransferase C-terminal" evidence="13">
    <location>
        <begin position="170"/>
        <end position="342"/>
    </location>
</feature>
<evidence type="ECO:0000256" key="11">
    <source>
        <dbReference type="ARBA" id="ARBA00023180"/>
    </source>
</evidence>
<evidence type="ECO:0000256" key="5">
    <source>
        <dbReference type="ARBA" id="ARBA00022679"/>
    </source>
</evidence>
<keyword evidence="10" id="KW-0472">Membrane</keyword>
<accession>A0A5N4B793</accession>
<dbReference type="Pfam" id="PF00852">
    <property type="entry name" value="Glyco_transf_10"/>
    <property type="match status" value="1"/>
</dbReference>
<evidence type="ECO:0000256" key="10">
    <source>
        <dbReference type="ARBA" id="ARBA00023136"/>
    </source>
</evidence>
<sequence>MNKVRIILLLIATVIFVTLYKYSLNYMRSDNVKTVTDPIPKTILYWNAYWSEKDFEIGFGAEPFRTCKYKHCFVTNYKTFKPIDEFDAIIFHTPTYNPRRDGKPSRRNERQVYIFHNMETPVTNTVNFKNFNSFYNWSMTYRLGSDIINRYGEFIEEKSNYTLPSVQVIEKKTKLVAWFVSNCKTPSKREKLVEEMKKYLPVDIYGKCGTFKCQRRKGDNKCYEMLEQKYKFYLSFENSFCNDYLTEKLYNVLKKNVVPIVYGAGNYSLSAPPHSVINVVDFDTVKQLTDYLKHLDKNVTAYLKYFEWKKKFKVVKQNRACGICKKLHEPLKNSVYDDLKSWYWGKKGEICKTELMIMEK</sequence>
<keyword evidence="11" id="KW-0325">Glycoprotein</keyword>
<dbReference type="EC" id="2.4.1.-" evidence="12"/>
<dbReference type="UniPathway" id="UPA00378"/>
<dbReference type="InterPro" id="IPR038577">
    <property type="entry name" value="GT10-like_C_sf"/>
</dbReference>
<dbReference type="GO" id="GO:0032580">
    <property type="term" value="C:Golgi cisterna membrane"/>
    <property type="evidence" value="ECO:0007669"/>
    <property type="project" value="UniProtKB-SubCell"/>
</dbReference>
<comment type="subcellular location">
    <subcellularLocation>
        <location evidence="1 12">Golgi apparatus</location>
        <location evidence="1 12">Golgi stack membrane</location>
        <topology evidence="1 12">Single-pass type II membrane protein</topology>
    </subcellularLocation>
</comment>
<dbReference type="FunCoup" id="A0A5N4B793">
    <property type="interactions" value="27"/>
</dbReference>
<organism evidence="15 16">
    <name type="scientific">Photinus pyralis</name>
    <name type="common">Common eastern firefly</name>
    <name type="synonym">Lampyris pyralis</name>
    <dbReference type="NCBI Taxonomy" id="7054"/>
    <lineage>
        <taxon>Eukaryota</taxon>
        <taxon>Metazoa</taxon>
        <taxon>Ecdysozoa</taxon>
        <taxon>Arthropoda</taxon>
        <taxon>Hexapoda</taxon>
        <taxon>Insecta</taxon>
        <taxon>Pterygota</taxon>
        <taxon>Neoptera</taxon>
        <taxon>Endopterygota</taxon>
        <taxon>Coleoptera</taxon>
        <taxon>Polyphaga</taxon>
        <taxon>Elateriformia</taxon>
        <taxon>Elateroidea</taxon>
        <taxon>Lampyridae</taxon>
        <taxon>Lampyrinae</taxon>
        <taxon>Photinus</taxon>
    </lineage>
</organism>
<evidence type="ECO:0000256" key="6">
    <source>
        <dbReference type="ARBA" id="ARBA00022692"/>
    </source>
</evidence>
<dbReference type="InterPro" id="IPR055270">
    <property type="entry name" value="Glyco_tran_10_C"/>
</dbReference>
<evidence type="ECO:0000259" key="13">
    <source>
        <dbReference type="Pfam" id="PF00852"/>
    </source>
</evidence>
<dbReference type="InterPro" id="IPR001503">
    <property type="entry name" value="Glyco_trans_10"/>
</dbReference>
<feature type="domain" description="Fucosyltransferase N-terminal" evidence="14">
    <location>
        <begin position="41"/>
        <end position="152"/>
    </location>
</feature>
<dbReference type="Proteomes" id="UP000327044">
    <property type="component" value="Unassembled WGS sequence"/>
</dbReference>
<dbReference type="GO" id="GO:0008417">
    <property type="term" value="F:fucosyltransferase activity"/>
    <property type="evidence" value="ECO:0007669"/>
    <property type="project" value="InterPro"/>
</dbReference>
<dbReference type="EMBL" id="VVIM01000001">
    <property type="protein sequence ID" value="KAB0805475.1"/>
    <property type="molecule type" value="Genomic_DNA"/>
</dbReference>
<evidence type="ECO:0000256" key="2">
    <source>
        <dbReference type="ARBA" id="ARBA00004922"/>
    </source>
</evidence>
<protein>
    <recommendedName>
        <fullName evidence="12">Fucosyltransferase</fullName>
        <ecNumber evidence="12">2.4.1.-</ecNumber>
    </recommendedName>
</protein>
<dbReference type="FunFam" id="3.40.50.11660:FF:000006">
    <property type="entry name" value="Alpha-(1,3)-fucosyltransferase C"/>
    <property type="match status" value="1"/>
</dbReference>
<evidence type="ECO:0000313" key="16">
    <source>
        <dbReference type="Proteomes" id="UP000327044"/>
    </source>
</evidence>
<dbReference type="PANTHER" id="PTHR48438:SF1">
    <property type="entry name" value="ALPHA-(1,3)-FUCOSYLTRANSFERASE C-RELATED"/>
    <property type="match status" value="1"/>
</dbReference>
<gene>
    <name evidence="15" type="ORF">PPYR_02445</name>
</gene>
<dbReference type="InParanoid" id="A0A5N4B793"/>
<evidence type="ECO:0000256" key="12">
    <source>
        <dbReference type="RuleBase" id="RU003832"/>
    </source>
</evidence>
<evidence type="ECO:0000313" key="15">
    <source>
        <dbReference type="EMBL" id="KAB0805475.1"/>
    </source>
</evidence>
<evidence type="ECO:0000256" key="9">
    <source>
        <dbReference type="ARBA" id="ARBA00023034"/>
    </source>
</evidence>
<proteinExistence type="inferred from homology"/>
<evidence type="ECO:0000256" key="3">
    <source>
        <dbReference type="ARBA" id="ARBA00008919"/>
    </source>
</evidence>
<evidence type="ECO:0000256" key="7">
    <source>
        <dbReference type="ARBA" id="ARBA00022968"/>
    </source>
</evidence>
<dbReference type="SUPFAM" id="SSF53756">
    <property type="entry name" value="UDP-Glycosyltransferase/glycogen phosphorylase"/>
    <property type="match status" value="1"/>
</dbReference>
<dbReference type="PANTHER" id="PTHR48438">
    <property type="entry name" value="ALPHA-(1,3)-FUCOSYLTRANSFERASE C-RELATED"/>
    <property type="match status" value="1"/>
</dbReference>
<dbReference type="Pfam" id="PF17039">
    <property type="entry name" value="Glyco_tran_10_N"/>
    <property type="match status" value="1"/>
</dbReference>
<keyword evidence="9 12" id="KW-0333">Golgi apparatus</keyword>